<proteinExistence type="predicted"/>
<evidence type="ECO:0000313" key="1">
    <source>
        <dbReference type="EMBL" id="KAI8431383.1"/>
    </source>
</evidence>
<dbReference type="EMBL" id="CM046130">
    <property type="protein sequence ID" value="KAI8431383.1"/>
    <property type="molecule type" value="Genomic_DNA"/>
</dbReference>
<name>A0ACC0K4R8_CHOFU</name>
<gene>
    <name evidence="1" type="ORF">MSG28_015917</name>
</gene>
<keyword evidence="2" id="KW-1185">Reference proteome</keyword>
<accession>A0ACC0K4R8</accession>
<protein>
    <submittedName>
        <fullName evidence="1">Uncharacterized protein</fullName>
    </submittedName>
</protein>
<dbReference type="Proteomes" id="UP001064048">
    <property type="component" value="Chromosome 30"/>
</dbReference>
<reference evidence="1 2" key="1">
    <citation type="journal article" date="2022" name="Genome Biol. Evol.">
        <title>The Spruce Budworm Genome: Reconstructing the Evolutionary History of Antifreeze Proteins.</title>
        <authorList>
            <person name="Beliveau C."/>
            <person name="Gagne P."/>
            <person name="Picq S."/>
            <person name="Vernygora O."/>
            <person name="Keeling C.I."/>
            <person name="Pinkney K."/>
            <person name="Doucet D."/>
            <person name="Wen F."/>
            <person name="Johnston J.S."/>
            <person name="Maaroufi H."/>
            <person name="Boyle B."/>
            <person name="Laroche J."/>
            <person name="Dewar K."/>
            <person name="Juretic N."/>
            <person name="Blackburn G."/>
            <person name="Nisole A."/>
            <person name="Brunet B."/>
            <person name="Brandao M."/>
            <person name="Lumley L."/>
            <person name="Duan J."/>
            <person name="Quan G."/>
            <person name="Lucarotti C.J."/>
            <person name="Roe A.D."/>
            <person name="Sperling F.A.H."/>
            <person name="Levesque R.C."/>
            <person name="Cusson M."/>
        </authorList>
    </citation>
    <scope>NUCLEOTIDE SEQUENCE [LARGE SCALE GENOMIC DNA]</scope>
    <source>
        <strain evidence="1">Glfc:IPQL:Cfum</strain>
    </source>
</reference>
<organism evidence="1 2">
    <name type="scientific">Choristoneura fumiferana</name>
    <name type="common">Spruce budworm moth</name>
    <name type="synonym">Archips fumiferana</name>
    <dbReference type="NCBI Taxonomy" id="7141"/>
    <lineage>
        <taxon>Eukaryota</taxon>
        <taxon>Metazoa</taxon>
        <taxon>Ecdysozoa</taxon>
        <taxon>Arthropoda</taxon>
        <taxon>Hexapoda</taxon>
        <taxon>Insecta</taxon>
        <taxon>Pterygota</taxon>
        <taxon>Neoptera</taxon>
        <taxon>Endopterygota</taxon>
        <taxon>Lepidoptera</taxon>
        <taxon>Glossata</taxon>
        <taxon>Ditrysia</taxon>
        <taxon>Tortricoidea</taxon>
        <taxon>Tortricidae</taxon>
        <taxon>Tortricinae</taxon>
        <taxon>Choristoneura</taxon>
    </lineage>
</organism>
<evidence type="ECO:0000313" key="2">
    <source>
        <dbReference type="Proteomes" id="UP001064048"/>
    </source>
</evidence>
<sequence length="111" mass="12208">MFSDAEPDSKPLVIGLNTGEGGKKSEGVDKLIQVVKNVVGKMNTGPLFRSKKFDFDESEKNRGKSSVGIELDTPTLLNFVKKVISSRKFKKATDEFARKAGVIFRALKDSN</sequence>
<comment type="caution">
    <text evidence="1">The sequence shown here is derived from an EMBL/GenBank/DDBJ whole genome shotgun (WGS) entry which is preliminary data.</text>
</comment>